<dbReference type="OrthoDB" id="540004at2759"/>
<evidence type="ECO:0000313" key="2">
    <source>
        <dbReference type="Proteomes" id="UP000803844"/>
    </source>
</evidence>
<keyword evidence="2" id="KW-1185">Reference proteome</keyword>
<dbReference type="PANTHER" id="PTHR45036">
    <property type="entry name" value="METHYLTRANSFERASE LIKE 7B"/>
    <property type="match status" value="1"/>
</dbReference>
<keyword evidence="1" id="KW-0808">Transferase</keyword>
<dbReference type="CDD" id="cd02440">
    <property type="entry name" value="AdoMet_MTases"/>
    <property type="match status" value="1"/>
</dbReference>
<keyword evidence="1" id="KW-0489">Methyltransferase</keyword>
<dbReference type="SUPFAM" id="SSF53335">
    <property type="entry name" value="S-adenosyl-L-methionine-dependent methyltransferases"/>
    <property type="match status" value="1"/>
</dbReference>
<dbReference type="GO" id="GO:0032259">
    <property type="term" value="P:methylation"/>
    <property type="evidence" value="ECO:0007669"/>
    <property type="project" value="UniProtKB-KW"/>
</dbReference>
<proteinExistence type="predicted"/>
<dbReference type="GO" id="GO:0008168">
    <property type="term" value="F:methyltransferase activity"/>
    <property type="evidence" value="ECO:0007669"/>
    <property type="project" value="UniProtKB-KW"/>
</dbReference>
<evidence type="ECO:0000313" key="1">
    <source>
        <dbReference type="EMBL" id="KAF3760649.1"/>
    </source>
</evidence>
<dbReference type="EMBL" id="MU032352">
    <property type="protein sequence ID" value="KAF3760649.1"/>
    <property type="molecule type" value="Genomic_DNA"/>
</dbReference>
<dbReference type="PANTHER" id="PTHR45036:SF1">
    <property type="entry name" value="METHYLTRANSFERASE LIKE 7A"/>
    <property type="match status" value="1"/>
</dbReference>
<dbReference type="RefSeq" id="XP_040771628.1">
    <property type="nucleotide sequence ID" value="XM_040921807.1"/>
</dbReference>
<comment type="caution">
    <text evidence="1">The sequence shown here is derived from an EMBL/GenBank/DDBJ whole genome shotgun (WGS) entry which is preliminary data.</text>
</comment>
<reference evidence="1" key="1">
    <citation type="journal article" date="2020" name="Phytopathology">
        <title>Genome sequence of the chestnut blight fungus Cryphonectria parasitica EP155: A fundamental resource for an archetypical invasive plant pathogen.</title>
        <authorList>
            <person name="Crouch J.A."/>
            <person name="Dawe A."/>
            <person name="Aerts A."/>
            <person name="Barry K."/>
            <person name="Churchill A.C.L."/>
            <person name="Grimwood J."/>
            <person name="Hillman B."/>
            <person name="Milgroom M.G."/>
            <person name="Pangilinan J."/>
            <person name="Smith M."/>
            <person name="Salamov A."/>
            <person name="Schmutz J."/>
            <person name="Yadav J."/>
            <person name="Grigoriev I.V."/>
            <person name="Nuss D."/>
        </authorList>
    </citation>
    <scope>NUCLEOTIDE SEQUENCE</scope>
    <source>
        <strain evidence="1">EP155</strain>
    </source>
</reference>
<gene>
    <name evidence="1" type="ORF">M406DRAFT_342859</name>
</gene>
<dbReference type="AlphaFoldDB" id="A0A9P4XTE9"/>
<dbReference type="Pfam" id="PF13489">
    <property type="entry name" value="Methyltransf_23"/>
    <property type="match status" value="1"/>
</dbReference>
<dbReference type="InterPro" id="IPR029063">
    <property type="entry name" value="SAM-dependent_MTases_sf"/>
</dbReference>
<accession>A0A9P4XTE9</accession>
<sequence length="296" mass="32476">MAGFAYLQEVFLFLIDPWLFMLESLKHLPPTIFSLLLAGHLTTLLHPSRLQSAWFGRFWASAAPGVRETGEARVIPLLQGRVSAGRVLSPAAAADDDDKDKARASPVSGVVLEVGPGTGMWASVFAHPALRPGITKVYGVEPNTAHHAELQRRAADAGLSGIYEVVPVGIEDLAASGRVQKGSVDCIVSILCLCSIPDPEEHVRQLHGYLKEGGRWFVYEHVRCESERMRESGLAMRVYQAFVNLFWPHLLAGCELCRNTPKTLVEAGSWTTIDLAQPEGEPWYHPLPHILGTLTK</sequence>
<dbReference type="Gene3D" id="3.40.50.150">
    <property type="entry name" value="Vaccinia Virus protein VP39"/>
    <property type="match status" value="1"/>
</dbReference>
<name>A0A9P4XTE9_CRYP1</name>
<organism evidence="1 2">
    <name type="scientific">Cryphonectria parasitica (strain ATCC 38755 / EP155)</name>
    <dbReference type="NCBI Taxonomy" id="660469"/>
    <lineage>
        <taxon>Eukaryota</taxon>
        <taxon>Fungi</taxon>
        <taxon>Dikarya</taxon>
        <taxon>Ascomycota</taxon>
        <taxon>Pezizomycotina</taxon>
        <taxon>Sordariomycetes</taxon>
        <taxon>Sordariomycetidae</taxon>
        <taxon>Diaporthales</taxon>
        <taxon>Cryphonectriaceae</taxon>
        <taxon>Cryphonectria-Endothia species complex</taxon>
        <taxon>Cryphonectria</taxon>
    </lineage>
</organism>
<protein>
    <submittedName>
        <fullName evidence="1">S-adenosyl-L-methionine-dependent methyltransferase</fullName>
    </submittedName>
</protein>
<dbReference type="InterPro" id="IPR052356">
    <property type="entry name" value="Thiol_S-MT"/>
</dbReference>
<dbReference type="GeneID" id="63838936"/>
<dbReference type="Proteomes" id="UP000803844">
    <property type="component" value="Unassembled WGS sequence"/>
</dbReference>